<evidence type="ECO:0000313" key="4">
    <source>
        <dbReference type="EMBL" id="RRQ51766.1"/>
    </source>
</evidence>
<dbReference type="PANTHER" id="PTHR42915:SF1">
    <property type="entry name" value="PEPTIDOGLYCAN BETA-N-ACETYLMURAMIDASE NAMZ"/>
    <property type="match status" value="1"/>
</dbReference>
<feature type="domain" description="Peptidoglycan beta-N-acetylmuramidase NamZ C-terminal" evidence="3">
    <location>
        <begin position="268"/>
        <end position="421"/>
    </location>
</feature>
<keyword evidence="5" id="KW-1185">Reference proteome</keyword>
<feature type="domain" description="Peptidoglycan beta-N-acetylmuramidase NamZ N-terminal" evidence="2">
    <location>
        <begin position="61"/>
        <end position="263"/>
    </location>
</feature>
<evidence type="ECO:0000259" key="2">
    <source>
        <dbReference type="Pfam" id="PF07075"/>
    </source>
</evidence>
<dbReference type="AlphaFoldDB" id="A0A3R8S4P5"/>
<keyword evidence="1" id="KW-0732">Signal</keyword>
<feature type="chain" id="PRO_5018617108" evidence="1">
    <location>
        <begin position="20"/>
        <end position="422"/>
    </location>
</feature>
<reference evidence="4 5" key="1">
    <citation type="submission" date="2018-12" db="EMBL/GenBank/DDBJ databases">
        <authorList>
            <person name="Kim S.-J."/>
            <person name="Jung G.-Y."/>
        </authorList>
    </citation>
    <scope>NUCLEOTIDE SEQUENCE [LARGE SCALE GENOMIC DNA]</scope>
    <source>
        <strain evidence="4 5">03SU3-P</strain>
    </source>
</reference>
<organism evidence="4 5">
    <name type="scientific">Sphingorhabdus wooponensis</name>
    <dbReference type="NCBI Taxonomy" id="940136"/>
    <lineage>
        <taxon>Bacteria</taxon>
        <taxon>Pseudomonadati</taxon>
        <taxon>Pseudomonadota</taxon>
        <taxon>Alphaproteobacteria</taxon>
        <taxon>Sphingomonadales</taxon>
        <taxon>Sphingomonadaceae</taxon>
        <taxon>Sphingorhabdus</taxon>
    </lineage>
</organism>
<accession>A0A3R8S4P5</accession>
<proteinExistence type="predicted"/>
<dbReference type="PIRSF" id="PIRSF016719">
    <property type="entry name" value="UCP016719"/>
    <property type="match status" value="1"/>
</dbReference>
<dbReference type="EMBL" id="RWJI01000001">
    <property type="protein sequence ID" value="RRQ51766.1"/>
    <property type="molecule type" value="Genomic_DNA"/>
</dbReference>
<evidence type="ECO:0000259" key="3">
    <source>
        <dbReference type="Pfam" id="PF20732"/>
    </source>
</evidence>
<dbReference type="PANTHER" id="PTHR42915">
    <property type="entry name" value="HYPOTHETICAL 460 KDA PROTEIN IN FEUA-SIGW INTERGENIC REGION [PRECURSOR]"/>
    <property type="match status" value="1"/>
</dbReference>
<evidence type="ECO:0000256" key="1">
    <source>
        <dbReference type="SAM" id="SignalP"/>
    </source>
</evidence>
<dbReference type="Pfam" id="PF07075">
    <property type="entry name" value="NamZ_N"/>
    <property type="match status" value="1"/>
</dbReference>
<dbReference type="Gene3D" id="3.90.1150.140">
    <property type="match status" value="1"/>
</dbReference>
<dbReference type="InterPro" id="IPR048502">
    <property type="entry name" value="NamZ_N"/>
</dbReference>
<name>A0A3R8S4P5_9SPHN</name>
<comment type="caution">
    <text evidence="4">The sequence shown here is derived from an EMBL/GenBank/DDBJ whole genome shotgun (WGS) entry which is preliminary data.</text>
</comment>
<dbReference type="Pfam" id="PF20732">
    <property type="entry name" value="NamZ_C"/>
    <property type="match status" value="1"/>
</dbReference>
<dbReference type="InterPro" id="IPR048503">
    <property type="entry name" value="NamZ_C"/>
</dbReference>
<sequence>MMRLLLAFFIALLPITAIAAEPLQPKAPKLVKSRAAPIRHITPGIEVLLSDRLESFKGKRVALLTNQTGVDRKGVRNVDLLRAHPAINLVALFSPEHGVRGAAQAGEKVASDIDSKSGLPVHSLYGETKMPTAKMMYGIDIVLVDLQDVGTRFYTYSSTLLHMLRAAETSGAEVIVLDRPNPIGGVMIEGPVLEPAFASFVGSFAMPVRHGMTFGELAQMFVGEDKLRTRLRVIPMRGWHRNLAPYFGWDLPWVPPSPNMRSPQTAAVYPGTALFEGTNISEGRGTEKPFEYIGAPFIDGTVLAERLNAMGLPGVEFKPVSFTPNFSKYAGQQCHGIWVIPTNKTTFQPFRTGIALVKAVHELYPDMFEFSAGAPHFFDQLAGTDNVRKGILDGKSVSDIESQWQYGLDAFRPVRAQYLIYP</sequence>
<dbReference type="Proteomes" id="UP000268553">
    <property type="component" value="Unassembled WGS sequence"/>
</dbReference>
<dbReference type="Gene3D" id="3.40.50.12170">
    <property type="entry name" value="Uncharacterised protein PF07075, DUF1343"/>
    <property type="match status" value="1"/>
</dbReference>
<dbReference type="OrthoDB" id="9801061at2"/>
<dbReference type="InterPro" id="IPR008302">
    <property type="entry name" value="NamZ"/>
</dbReference>
<feature type="signal peptide" evidence="1">
    <location>
        <begin position="1"/>
        <end position="19"/>
    </location>
</feature>
<protein>
    <submittedName>
        <fullName evidence="4">DUF1343 domain-containing protein</fullName>
    </submittedName>
</protein>
<evidence type="ECO:0000313" key="5">
    <source>
        <dbReference type="Proteomes" id="UP000268553"/>
    </source>
</evidence>
<dbReference type="GO" id="GO:0033922">
    <property type="term" value="F:peptidoglycan beta-N-acetylmuramidase activity"/>
    <property type="evidence" value="ECO:0007669"/>
    <property type="project" value="InterPro"/>
</dbReference>
<gene>
    <name evidence="4" type="ORF">D7D48_02410</name>
</gene>